<comment type="function">
    <text evidence="11">Catalyzes the attachment of tryptophan to tRNA(Trp) in a two-step reaction: tryptophan is first activated by ATP to form Trp-AMP and then transferred to the acceptor end of tRNA(Trp).</text>
</comment>
<evidence type="ECO:0000256" key="9">
    <source>
        <dbReference type="ARBA" id="ARBA00030268"/>
    </source>
</evidence>
<dbReference type="InterPro" id="IPR024109">
    <property type="entry name" value="Trp-tRNA-ligase_bac-type"/>
</dbReference>
<comment type="caution">
    <text evidence="15">The sequence shown here is derived from an EMBL/GenBank/DDBJ whole genome shotgun (WGS) entry which is preliminary data.</text>
</comment>
<evidence type="ECO:0000256" key="8">
    <source>
        <dbReference type="ARBA" id="ARBA00023146"/>
    </source>
</evidence>
<evidence type="ECO:0000256" key="4">
    <source>
        <dbReference type="ARBA" id="ARBA00022598"/>
    </source>
</evidence>
<evidence type="ECO:0000256" key="14">
    <source>
        <dbReference type="RuleBase" id="RU363036"/>
    </source>
</evidence>
<dbReference type="GO" id="GO:0004830">
    <property type="term" value="F:tryptophan-tRNA ligase activity"/>
    <property type="evidence" value="ECO:0007669"/>
    <property type="project" value="UniProtKB-EC"/>
</dbReference>
<organism evidence="15 16">
    <name type="scientific">Pocillopora meandrina</name>
    <dbReference type="NCBI Taxonomy" id="46732"/>
    <lineage>
        <taxon>Eukaryota</taxon>
        <taxon>Metazoa</taxon>
        <taxon>Cnidaria</taxon>
        <taxon>Anthozoa</taxon>
        <taxon>Hexacorallia</taxon>
        <taxon>Scleractinia</taxon>
        <taxon>Astrocoeniina</taxon>
        <taxon>Pocilloporidae</taxon>
        <taxon>Pocillopora</taxon>
    </lineage>
</organism>
<keyword evidence="4 14" id="KW-0436">Ligase</keyword>
<dbReference type="SUPFAM" id="SSF52374">
    <property type="entry name" value="Nucleotidylyl transferase"/>
    <property type="match status" value="1"/>
</dbReference>
<dbReference type="InterPro" id="IPR002305">
    <property type="entry name" value="aa-tRNA-synth_Ic"/>
</dbReference>
<keyword evidence="16" id="KW-1185">Reference proteome</keyword>
<dbReference type="GO" id="GO:0005524">
    <property type="term" value="F:ATP binding"/>
    <property type="evidence" value="ECO:0007669"/>
    <property type="project" value="UniProtKB-KW"/>
</dbReference>
<comment type="catalytic activity">
    <reaction evidence="10">
        <text>tRNA(Trp) + L-tryptophan + ATP = L-tryptophyl-tRNA(Trp) + AMP + diphosphate + H(+)</text>
        <dbReference type="Rhea" id="RHEA:24080"/>
        <dbReference type="Rhea" id="RHEA-COMP:9671"/>
        <dbReference type="Rhea" id="RHEA-COMP:9705"/>
        <dbReference type="ChEBI" id="CHEBI:15378"/>
        <dbReference type="ChEBI" id="CHEBI:30616"/>
        <dbReference type="ChEBI" id="CHEBI:33019"/>
        <dbReference type="ChEBI" id="CHEBI:57912"/>
        <dbReference type="ChEBI" id="CHEBI:78442"/>
        <dbReference type="ChEBI" id="CHEBI:78535"/>
        <dbReference type="ChEBI" id="CHEBI:456215"/>
        <dbReference type="EC" id="6.1.1.2"/>
    </reaction>
</comment>
<comment type="similarity">
    <text evidence="2 14">Belongs to the class-I aminoacyl-tRNA synthetase family.</text>
</comment>
<dbReference type="FunFam" id="1.10.240.10:FF:000002">
    <property type="entry name" value="Tryptophan--tRNA ligase"/>
    <property type="match status" value="1"/>
</dbReference>
<dbReference type="InterPro" id="IPR014729">
    <property type="entry name" value="Rossmann-like_a/b/a_fold"/>
</dbReference>
<evidence type="ECO:0000256" key="2">
    <source>
        <dbReference type="ARBA" id="ARBA00005594"/>
    </source>
</evidence>
<keyword evidence="5 14" id="KW-0547">Nucleotide-binding</keyword>
<evidence type="ECO:0000313" key="16">
    <source>
        <dbReference type="Proteomes" id="UP001159428"/>
    </source>
</evidence>
<dbReference type="InterPro" id="IPR002306">
    <property type="entry name" value="Trp-tRNA-ligase"/>
</dbReference>
<dbReference type="EMBL" id="CALNXJ010000018">
    <property type="protein sequence ID" value="CAH3121839.1"/>
    <property type="molecule type" value="Genomic_DNA"/>
</dbReference>
<evidence type="ECO:0000313" key="15">
    <source>
        <dbReference type="EMBL" id="CAH3121839.1"/>
    </source>
</evidence>
<dbReference type="InterPro" id="IPR050203">
    <property type="entry name" value="Trp-tRNA_synthetase"/>
</dbReference>
<dbReference type="GO" id="GO:0005759">
    <property type="term" value="C:mitochondrial matrix"/>
    <property type="evidence" value="ECO:0007669"/>
    <property type="project" value="UniProtKB-SubCell"/>
</dbReference>
<evidence type="ECO:0000256" key="13">
    <source>
        <dbReference type="ARBA" id="ARBA00080951"/>
    </source>
</evidence>
<evidence type="ECO:0000256" key="6">
    <source>
        <dbReference type="ARBA" id="ARBA00022840"/>
    </source>
</evidence>
<dbReference type="Pfam" id="PF00579">
    <property type="entry name" value="tRNA-synt_1b"/>
    <property type="match status" value="1"/>
</dbReference>
<comment type="subcellular location">
    <subcellularLocation>
        <location evidence="1">Mitochondrion matrix</location>
    </subcellularLocation>
</comment>
<dbReference type="Gene3D" id="3.40.50.620">
    <property type="entry name" value="HUPs"/>
    <property type="match status" value="1"/>
</dbReference>
<reference evidence="15 16" key="1">
    <citation type="submission" date="2022-05" db="EMBL/GenBank/DDBJ databases">
        <authorList>
            <consortium name="Genoscope - CEA"/>
            <person name="William W."/>
        </authorList>
    </citation>
    <scope>NUCLEOTIDE SEQUENCE [LARGE SCALE GENOMIC DNA]</scope>
</reference>
<evidence type="ECO:0000256" key="7">
    <source>
        <dbReference type="ARBA" id="ARBA00022917"/>
    </source>
</evidence>
<keyword evidence="6 14" id="KW-0067">ATP-binding</keyword>
<dbReference type="PANTHER" id="PTHR43766:SF1">
    <property type="entry name" value="TRYPTOPHAN--TRNA LIGASE, MITOCHONDRIAL"/>
    <property type="match status" value="1"/>
</dbReference>
<accession>A0AAU9WQG2</accession>
<dbReference type="NCBIfam" id="TIGR00233">
    <property type="entry name" value="trpS"/>
    <property type="match status" value="1"/>
</dbReference>
<dbReference type="InterPro" id="IPR001412">
    <property type="entry name" value="aa-tRNA-synth_I_CS"/>
</dbReference>
<protein>
    <recommendedName>
        <fullName evidence="12">Tryptophan--tRNA ligase, mitochondrial</fullName>
        <ecNumber evidence="3">6.1.1.2</ecNumber>
    </recommendedName>
    <alternativeName>
        <fullName evidence="13">(Mt)TrpRS</fullName>
    </alternativeName>
    <alternativeName>
        <fullName evidence="9">Tryptophanyl-tRNA synthetase</fullName>
    </alternativeName>
</protein>
<dbReference type="PANTHER" id="PTHR43766">
    <property type="entry name" value="TRYPTOPHAN--TRNA LIGASE, MITOCHONDRIAL"/>
    <property type="match status" value="1"/>
</dbReference>
<dbReference type="HAMAP" id="MF_00140_B">
    <property type="entry name" value="Trp_tRNA_synth_B"/>
    <property type="match status" value="1"/>
</dbReference>
<dbReference type="GO" id="GO:0070183">
    <property type="term" value="P:mitochondrial tryptophanyl-tRNA aminoacylation"/>
    <property type="evidence" value="ECO:0007669"/>
    <property type="project" value="TreeGrafter"/>
</dbReference>
<name>A0AAU9WQG2_9CNID</name>
<evidence type="ECO:0000256" key="5">
    <source>
        <dbReference type="ARBA" id="ARBA00022741"/>
    </source>
</evidence>
<dbReference type="Proteomes" id="UP001159428">
    <property type="component" value="Unassembled WGS sequence"/>
</dbReference>
<proteinExistence type="inferred from homology"/>
<dbReference type="FunFam" id="3.40.50.620:FF:000082">
    <property type="entry name" value="MSW1p Mitochondrial tryptophanyl-tRNA synthetase"/>
    <property type="match status" value="1"/>
</dbReference>
<evidence type="ECO:0000256" key="3">
    <source>
        <dbReference type="ARBA" id="ARBA00013161"/>
    </source>
</evidence>
<dbReference type="EC" id="6.1.1.2" evidence="3"/>
<dbReference type="CDD" id="cd00806">
    <property type="entry name" value="TrpRS_core"/>
    <property type="match status" value="1"/>
</dbReference>
<evidence type="ECO:0000256" key="12">
    <source>
        <dbReference type="ARBA" id="ARBA00069760"/>
    </source>
</evidence>
<dbReference type="PRINTS" id="PR01039">
    <property type="entry name" value="TRNASYNTHTRP"/>
</dbReference>
<keyword evidence="8 14" id="KW-0030">Aminoacyl-tRNA synthetase</keyword>
<evidence type="ECO:0000256" key="11">
    <source>
        <dbReference type="ARBA" id="ARBA00059972"/>
    </source>
</evidence>
<dbReference type="Gene3D" id="1.10.240.10">
    <property type="entry name" value="Tyrosyl-Transfer RNA Synthetase"/>
    <property type="match status" value="1"/>
</dbReference>
<gene>
    <name evidence="15" type="ORF">PMEA_00008840</name>
</gene>
<dbReference type="AlphaFoldDB" id="A0AAU9WQG2"/>
<sequence length="363" mass="41227">MALRWRNYPCSLLLMRKPNDSLRRHLSSQDSQERKVIFSGIQPTGTMHIGNYLGAIRNWVSLQHGEKDMVLYSIVDLHSITIPQDPVKLRQGIRNMAVYLLACGVNPEKSILFQQSQVSQHAELAWILGCMARTGFLNRMHQWKTKASENREKSCLGLYSYPVLMAADILLYKASHVPIGEDQVQHLELARELCRQFNNTFGNFFPFPKSILDNCPRVMSLRDGSKKMSKSDRNEMSRIELTDSADLIEKKIQKAVTDSEDHISYDPKARPAMSNLINIYADFSGLTTQAVCGKYDNMEKCKSVFKADLTELVVSKLTPVQENIMRIQQDVVYVDNVLQTGADQARNIAVVNLLTIKEMLGLQ</sequence>
<keyword evidence="7 14" id="KW-0648">Protein biosynthesis</keyword>
<evidence type="ECO:0000256" key="10">
    <source>
        <dbReference type="ARBA" id="ARBA00049929"/>
    </source>
</evidence>
<evidence type="ECO:0000256" key="1">
    <source>
        <dbReference type="ARBA" id="ARBA00004305"/>
    </source>
</evidence>
<dbReference type="PROSITE" id="PS00178">
    <property type="entry name" value="AA_TRNA_LIGASE_I"/>
    <property type="match status" value="1"/>
</dbReference>